<reference evidence="2 3" key="1">
    <citation type="journal article" date="2003" name="Science">
        <title>Finding functional features in Saccharomyces genomes by phylogenetic footprinting.</title>
        <authorList>
            <person name="Cliften P.F."/>
            <person name="Sudarsanam P."/>
            <person name="Desikan A."/>
            <person name="Fulton L."/>
            <person name="Fulton B."/>
            <person name="Majors J."/>
            <person name="Waterston R."/>
            <person name="Cohen B.A."/>
            <person name="Johnston M."/>
        </authorList>
    </citation>
    <scope>NUCLEOTIDE SEQUENCE [LARGE SCALE GENOMIC DNA]</scope>
    <source>
        <strain evidence="3">ATCC MYA-4449 / AS 2.2408 / CBS 8840 / NBRC 1802 / NCYC 2889</strain>
    </source>
</reference>
<accession>J8TX82</accession>
<name>J8TX82_SACK1</name>
<protein>
    <submittedName>
        <fullName evidence="2">COS6-like protein</fullName>
    </submittedName>
</protein>
<dbReference type="EMBL" id="AACI03000322">
    <property type="protein sequence ID" value="EJT44603.1"/>
    <property type="molecule type" value="Genomic_DNA"/>
</dbReference>
<dbReference type="AlphaFoldDB" id="J8TX82"/>
<reference evidence="3" key="2">
    <citation type="journal article" date="2011" name="G3 (Bethesda)">
        <title>The awesome power of yeast evolutionary genetics: New genome sequences and strain resources for the Saccharomyces sensu stricto genus.</title>
        <authorList>
            <person name="Scannell D.R."/>
            <person name="Zill O.A."/>
            <person name="Rokas A."/>
            <person name="Payen C."/>
            <person name="Dunham M.J."/>
            <person name="Eisen M.B."/>
            <person name="Rine J."/>
            <person name="Johnston M."/>
            <person name="Hittinger C.T."/>
        </authorList>
    </citation>
    <scope>GENOME REANNOTATION</scope>
    <source>
        <strain evidence="3">ATCC MYA-4449 / AS 2.2408 / CBS 8840 / NBRC 1802 / NCYC 2889</strain>
    </source>
</reference>
<proteinExistence type="predicted"/>
<evidence type="ECO:0000313" key="2">
    <source>
        <dbReference type="EMBL" id="EJT44603.1"/>
    </source>
</evidence>
<organism evidence="2 3">
    <name type="scientific">Saccharomyces kudriavzevii (strain ATCC MYA-4449 / AS 2.2408 / CBS 8840 / NBRC 1802 / NCYC 2889)</name>
    <name type="common">Yeast</name>
    <dbReference type="NCBI Taxonomy" id="226230"/>
    <lineage>
        <taxon>Eukaryota</taxon>
        <taxon>Fungi</taxon>
        <taxon>Dikarya</taxon>
        <taxon>Ascomycota</taxon>
        <taxon>Saccharomycotina</taxon>
        <taxon>Saccharomycetes</taxon>
        <taxon>Saccharomycetales</taxon>
        <taxon>Saccharomycetaceae</taxon>
        <taxon>Saccharomyces</taxon>
    </lineage>
</organism>
<feature type="transmembrane region" description="Helical" evidence="1">
    <location>
        <begin position="110"/>
        <end position="130"/>
    </location>
</feature>
<keyword evidence="1" id="KW-0472">Membrane</keyword>
<evidence type="ECO:0000256" key="1">
    <source>
        <dbReference type="SAM" id="Phobius"/>
    </source>
</evidence>
<evidence type="ECO:0000313" key="3">
    <source>
        <dbReference type="Proteomes" id="UP000002753"/>
    </source>
</evidence>
<dbReference type="InterPro" id="IPR001142">
    <property type="entry name" value="DUP/COS"/>
</dbReference>
<dbReference type="Pfam" id="PF00674">
    <property type="entry name" value="DUP"/>
    <property type="match status" value="2"/>
</dbReference>
<comment type="caution">
    <text evidence="2">The sequence shown here is derived from an EMBL/GenBank/DDBJ whole genome shotgun (WGS) entry which is preliminary data.</text>
</comment>
<gene>
    <name evidence="2" type="primary">YGR295C</name>
    <name evidence="2" type="ORF">SKUD_196204</name>
</gene>
<dbReference type="HOGENOM" id="CLU_062892_1_0_1"/>
<keyword evidence="1" id="KW-0812">Transmembrane</keyword>
<sequence length="421" mass="50249">MRAFGVFFSWQKKTVFELYKATTRRLRLQVTDLLNNHLNINMEDTKVEDEKNVGLLSSGYLESQKIVLPKDVFRNGFTWFCYETFKSLAFRIWLLSWLPVTTWWKMSTNWIYPFLATNLLILCVFFLPLIQMLCRKRTLSKNLTQFSKEIIANSPGTDVENWEPIAANLNSYMYENKFWKTKYFFYGAWNCQEAFRLAILEPFSVKKDDDSKLKSFKDSVPYIEEALEVYFTEVDKQWKLFDTEKAWNPVNLDDIQLPKETYRFKLTWVLKRIFTLQCLPLFLHSLNCIYISWHYGLLFRIPYLGCIFLMNMHTFQNLRGASMKIEHKMQFLSSIINEREIGANGWDHIAKRMNRYLFEQNVRKNEDFFFDGIDCKWFFNYSLCSHLSSKKTLSHVPLDVELWPYIREAQSSCTDESSVQI</sequence>
<keyword evidence="1" id="KW-1133">Transmembrane helix</keyword>
<dbReference type="Proteomes" id="UP000002753">
    <property type="component" value="Unassembled WGS sequence"/>
</dbReference>
<keyword evidence="3" id="KW-1185">Reference proteome</keyword>